<protein>
    <recommendedName>
        <fullName evidence="1">Histone deacetylase domain-containing protein</fullName>
    </recommendedName>
</protein>
<dbReference type="Pfam" id="PF00850">
    <property type="entry name" value="Hist_deacetyl"/>
    <property type="match status" value="1"/>
</dbReference>
<name>L1IXP9_GUITC</name>
<dbReference type="EnsemblProtists" id="EKX40857">
    <property type="protein sequence ID" value="EKX40857"/>
    <property type="gene ID" value="GUITHDRAFT_75275"/>
</dbReference>
<evidence type="ECO:0000313" key="3">
    <source>
        <dbReference type="EnsemblProtists" id="EKX40857"/>
    </source>
</evidence>
<dbReference type="RefSeq" id="XP_005827837.1">
    <property type="nucleotide sequence ID" value="XM_005827780.1"/>
</dbReference>
<dbReference type="InterPro" id="IPR023801">
    <property type="entry name" value="His_deacetylse_dom"/>
</dbReference>
<dbReference type="Gene3D" id="3.40.800.20">
    <property type="entry name" value="Histone deacetylase domain"/>
    <property type="match status" value="1"/>
</dbReference>
<dbReference type="GO" id="GO:0000118">
    <property type="term" value="C:histone deacetylase complex"/>
    <property type="evidence" value="ECO:0007669"/>
    <property type="project" value="TreeGrafter"/>
</dbReference>
<dbReference type="KEGG" id="gtt:GUITHDRAFT_75275"/>
<dbReference type="PANTHER" id="PTHR10625">
    <property type="entry name" value="HISTONE DEACETYLASE HDAC1-RELATED"/>
    <property type="match status" value="1"/>
</dbReference>
<reference evidence="4" key="2">
    <citation type="submission" date="2012-11" db="EMBL/GenBank/DDBJ databases">
        <authorList>
            <person name="Kuo A."/>
            <person name="Curtis B.A."/>
            <person name="Tanifuji G."/>
            <person name="Burki F."/>
            <person name="Gruber A."/>
            <person name="Irimia M."/>
            <person name="Maruyama S."/>
            <person name="Arias M.C."/>
            <person name="Ball S.G."/>
            <person name="Gile G.H."/>
            <person name="Hirakawa Y."/>
            <person name="Hopkins J.F."/>
            <person name="Rensing S.A."/>
            <person name="Schmutz J."/>
            <person name="Symeonidi A."/>
            <person name="Elias M."/>
            <person name="Eveleigh R.J."/>
            <person name="Herman E.K."/>
            <person name="Klute M.J."/>
            <person name="Nakayama T."/>
            <person name="Obornik M."/>
            <person name="Reyes-Prieto A."/>
            <person name="Armbrust E.V."/>
            <person name="Aves S.J."/>
            <person name="Beiko R.G."/>
            <person name="Coutinho P."/>
            <person name="Dacks J.B."/>
            <person name="Durnford D.G."/>
            <person name="Fast N.M."/>
            <person name="Green B.R."/>
            <person name="Grisdale C."/>
            <person name="Hempe F."/>
            <person name="Henrissat B."/>
            <person name="Hoppner M.P."/>
            <person name="Ishida K.-I."/>
            <person name="Kim E."/>
            <person name="Koreny L."/>
            <person name="Kroth P.G."/>
            <person name="Liu Y."/>
            <person name="Malik S.-B."/>
            <person name="Maier U.G."/>
            <person name="McRose D."/>
            <person name="Mock T."/>
            <person name="Neilson J.A."/>
            <person name="Onodera N.T."/>
            <person name="Poole A.M."/>
            <person name="Pritham E.J."/>
            <person name="Richards T.A."/>
            <person name="Rocap G."/>
            <person name="Roy S.W."/>
            <person name="Sarai C."/>
            <person name="Schaack S."/>
            <person name="Shirato S."/>
            <person name="Slamovits C.H."/>
            <person name="Spencer D.F."/>
            <person name="Suzuki S."/>
            <person name="Worden A.Z."/>
            <person name="Zauner S."/>
            <person name="Barry K."/>
            <person name="Bell C."/>
            <person name="Bharti A.K."/>
            <person name="Crow J.A."/>
            <person name="Grimwood J."/>
            <person name="Kramer R."/>
            <person name="Lindquist E."/>
            <person name="Lucas S."/>
            <person name="Salamov A."/>
            <person name="McFadden G.I."/>
            <person name="Lane C.E."/>
            <person name="Keeling P.J."/>
            <person name="Gray M.W."/>
            <person name="Grigoriev I.V."/>
            <person name="Archibald J.M."/>
        </authorList>
    </citation>
    <scope>NUCLEOTIDE SEQUENCE</scope>
    <source>
        <strain evidence="4">CCMP2712</strain>
    </source>
</reference>
<sequence>MRCSAGAVCKAIDRVMQGHCKNAFVAARPPGHHAGPRGLVYTPDGRPSLSQGFCLMNSIAIGAAYAKYNYRDQIKKIAIIDFDIHNGDGTAAIIRSLKPQVTSQLLSACSIFPNLCIQPWLDDSDSDNGPKAQQEESSHQFRTLITEKLIPQLVQFAPELVMVSAGFDGHWEDTESCQRCLTGPRRADYTWITEELCKVAARCASGRLVSVLEGGYHVVIPSQCSPAPSCELVYRRGPLPSHHVTVGGELPL</sequence>
<keyword evidence="4" id="KW-1185">Reference proteome</keyword>
<reference evidence="3" key="3">
    <citation type="submission" date="2015-06" db="UniProtKB">
        <authorList>
            <consortium name="EnsemblProtists"/>
        </authorList>
    </citation>
    <scope>IDENTIFICATION</scope>
</reference>
<evidence type="ECO:0000259" key="1">
    <source>
        <dbReference type="Pfam" id="PF00850"/>
    </source>
</evidence>
<dbReference type="GeneID" id="17297533"/>
<dbReference type="GO" id="GO:0040029">
    <property type="term" value="P:epigenetic regulation of gene expression"/>
    <property type="evidence" value="ECO:0007669"/>
    <property type="project" value="TreeGrafter"/>
</dbReference>
<accession>L1IXP9</accession>
<dbReference type="eggNOG" id="KOG1343">
    <property type="taxonomic scope" value="Eukaryota"/>
</dbReference>
<dbReference type="SUPFAM" id="SSF52768">
    <property type="entry name" value="Arginase/deacetylase"/>
    <property type="match status" value="1"/>
</dbReference>
<dbReference type="PRINTS" id="PR01270">
    <property type="entry name" value="HDASUPER"/>
</dbReference>
<dbReference type="GO" id="GO:0004407">
    <property type="term" value="F:histone deacetylase activity"/>
    <property type="evidence" value="ECO:0007669"/>
    <property type="project" value="TreeGrafter"/>
</dbReference>
<organism evidence="2">
    <name type="scientific">Guillardia theta (strain CCMP2712)</name>
    <name type="common">Cryptophyte</name>
    <dbReference type="NCBI Taxonomy" id="905079"/>
    <lineage>
        <taxon>Eukaryota</taxon>
        <taxon>Cryptophyceae</taxon>
        <taxon>Pyrenomonadales</taxon>
        <taxon>Geminigeraceae</taxon>
        <taxon>Guillardia</taxon>
    </lineage>
</organism>
<proteinExistence type="predicted"/>
<dbReference type="InterPro" id="IPR037138">
    <property type="entry name" value="His_deacetylse_dom_sf"/>
</dbReference>
<gene>
    <name evidence="2" type="ORF">GUITHDRAFT_75275</name>
</gene>
<evidence type="ECO:0000313" key="4">
    <source>
        <dbReference type="Proteomes" id="UP000011087"/>
    </source>
</evidence>
<dbReference type="InterPro" id="IPR000286">
    <property type="entry name" value="HDACs"/>
</dbReference>
<feature type="domain" description="Histone deacetylase" evidence="1">
    <location>
        <begin position="2"/>
        <end position="224"/>
    </location>
</feature>
<dbReference type="InterPro" id="IPR023696">
    <property type="entry name" value="Ureohydrolase_dom_sf"/>
</dbReference>
<dbReference type="AlphaFoldDB" id="L1IXP9"/>
<dbReference type="EMBL" id="JH993028">
    <property type="protein sequence ID" value="EKX40857.1"/>
    <property type="molecule type" value="Genomic_DNA"/>
</dbReference>
<dbReference type="STRING" id="905079.L1IXP9"/>
<dbReference type="PANTHER" id="PTHR10625:SF26">
    <property type="entry name" value="HISTONE DEACETYLASE DOMAIN-CONTAINING PROTEIN"/>
    <property type="match status" value="1"/>
</dbReference>
<evidence type="ECO:0000313" key="2">
    <source>
        <dbReference type="EMBL" id="EKX40857.1"/>
    </source>
</evidence>
<dbReference type="GO" id="GO:0005737">
    <property type="term" value="C:cytoplasm"/>
    <property type="evidence" value="ECO:0007669"/>
    <property type="project" value="TreeGrafter"/>
</dbReference>
<dbReference type="PaxDb" id="55529-EKX40857"/>
<dbReference type="Proteomes" id="UP000011087">
    <property type="component" value="Unassembled WGS sequence"/>
</dbReference>
<dbReference type="OrthoDB" id="424012at2759"/>
<dbReference type="HOGENOM" id="CLU_007727_8_5_1"/>
<reference evidence="2 4" key="1">
    <citation type="journal article" date="2012" name="Nature">
        <title>Algal genomes reveal evolutionary mosaicism and the fate of nucleomorphs.</title>
        <authorList>
            <consortium name="DOE Joint Genome Institute"/>
            <person name="Curtis B.A."/>
            <person name="Tanifuji G."/>
            <person name="Burki F."/>
            <person name="Gruber A."/>
            <person name="Irimia M."/>
            <person name="Maruyama S."/>
            <person name="Arias M.C."/>
            <person name="Ball S.G."/>
            <person name="Gile G.H."/>
            <person name="Hirakawa Y."/>
            <person name="Hopkins J.F."/>
            <person name="Kuo A."/>
            <person name="Rensing S.A."/>
            <person name="Schmutz J."/>
            <person name="Symeonidi A."/>
            <person name="Elias M."/>
            <person name="Eveleigh R.J."/>
            <person name="Herman E.K."/>
            <person name="Klute M.J."/>
            <person name="Nakayama T."/>
            <person name="Obornik M."/>
            <person name="Reyes-Prieto A."/>
            <person name="Armbrust E.V."/>
            <person name="Aves S.J."/>
            <person name="Beiko R.G."/>
            <person name="Coutinho P."/>
            <person name="Dacks J.B."/>
            <person name="Durnford D.G."/>
            <person name="Fast N.M."/>
            <person name="Green B.R."/>
            <person name="Grisdale C.J."/>
            <person name="Hempel F."/>
            <person name="Henrissat B."/>
            <person name="Hoppner M.P."/>
            <person name="Ishida K."/>
            <person name="Kim E."/>
            <person name="Koreny L."/>
            <person name="Kroth P.G."/>
            <person name="Liu Y."/>
            <person name="Malik S.B."/>
            <person name="Maier U.G."/>
            <person name="McRose D."/>
            <person name="Mock T."/>
            <person name="Neilson J.A."/>
            <person name="Onodera N.T."/>
            <person name="Poole A.M."/>
            <person name="Pritham E.J."/>
            <person name="Richards T.A."/>
            <person name="Rocap G."/>
            <person name="Roy S.W."/>
            <person name="Sarai C."/>
            <person name="Schaack S."/>
            <person name="Shirato S."/>
            <person name="Slamovits C.H."/>
            <person name="Spencer D.F."/>
            <person name="Suzuki S."/>
            <person name="Worden A.Z."/>
            <person name="Zauner S."/>
            <person name="Barry K."/>
            <person name="Bell C."/>
            <person name="Bharti A.K."/>
            <person name="Crow J.A."/>
            <person name="Grimwood J."/>
            <person name="Kramer R."/>
            <person name="Lindquist E."/>
            <person name="Lucas S."/>
            <person name="Salamov A."/>
            <person name="McFadden G.I."/>
            <person name="Lane C.E."/>
            <person name="Keeling P.J."/>
            <person name="Gray M.W."/>
            <person name="Grigoriev I.V."/>
            <person name="Archibald J.M."/>
        </authorList>
    </citation>
    <scope>NUCLEOTIDE SEQUENCE</scope>
    <source>
        <strain evidence="2 4">CCMP2712</strain>
    </source>
</reference>